<dbReference type="InterPro" id="IPR036188">
    <property type="entry name" value="FAD/NAD-bd_sf"/>
</dbReference>
<name>A0A2Z5G6S7_9BACT</name>
<reference evidence="1 2" key="1">
    <citation type="journal article" date="2018" name="Front. Microbiol.">
        <title>Hydrolytic Capabilities as a Key to Environmental Success: Chitinolytic and Cellulolytic Acidobacteria From Acidic Sub-arctic Soils and Boreal Peatlands.</title>
        <authorList>
            <person name="Belova S.E."/>
            <person name="Ravin N.V."/>
            <person name="Pankratov T.A."/>
            <person name="Rakitin A.L."/>
            <person name="Ivanova A.A."/>
            <person name="Beletsky A.V."/>
            <person name="Mardanov A.V."/>
            <person name="Sinninghe Damste J.S."/>
            <person name="Dedysh S.N."/>
        </authorList>
    </citation>
    <scope>NUCLEOTIDE SEQUENCE [LARGE SCALE GENOMIC DNA]</scope>
    <source>
        <strain evidence="1 2">SBC82</strain>
    </source>
</reference>
<dbReference type="SUPFAM" id="SSF51905">
    <property type="entry name" value="FAD/NAD(P)-binding domain"/>
    <property type="match status" value="1"/>
</dbReference>
<evidence type="ECO:0000313" key="2">
    <source>
        <dbReference type="Proteomes" id="UP000253606"/>
    </source>
</evidence>
<dbReference type="KEGG" id="abas:ACPOL_5727"/>
<dbReference type="Proteomes" id="UP000253606">
    <property type="component" value="Chromosome"/>
</dbReference>
<dbReference type="GO" id="GO:0004497">
    <property type="term" value="F:monooxygenase activity"/>
    <property type="evidence" value="ECO:0007669"/>
    <property type="project" value="UniProtKB-KW"/>
</dbReference>
<sequence length="195" mass="20998">MAAITRHRGPKFDEILEGFPYLRRKLLGVPTIGRGRGAVTSTRKLRRVTRGNVALIGDASGSADAITGEGLASAFREALLLGEALGRHSIRDYEIGHSRILRIPQAMAAMMLAMDRWPWLRNRALRLLAEDSELFTRLLAVHVGDIVPAGFGVGLGLRLMGRLLYPKTSSEAAAPQDASQVNAGGAEFGQAEATL</sequence>
<keyword evidence="1" id="KW-0503">Monooxygenase</keyword>
<dbReference type="Gene3D" id="3.50.50.60">
    <property type="entry name" value="FAD/NAD(P)-binding domain"/>
    <property type="match status" value="1"/>
</dbReference>
<proteinExistence type="predicted"/>
<gene>
    <name evidence="1" type="ORF">ACPOL_5727</name>
</gene>
<evidence type="ECO:0000313" key="1">
    <source>
        <dbReference type="EMBL" id="AXC14973.1"/>
    </source>
</evidence>
<keyword evidence="1" id="KW-0830">Ubiquinone</keyword>
<dbReference type="AlphaFoldDB" id="A0A2Z5G6S7"/>
<organism evidence="1 2">
    <name type="scientific">Acidisarcina polymorpha</name>
    <dbReference type="NCBI Taxonomy" id="2211140"/>
    <lineage>
        <taxon>Bacteria</taxon>
        <taxon>Pseudomonadati</taxon>
        <taxon>Acidobacteriota</taxon>
        <taxon>Terriglobia</taxon>
        <taxon>Terriglobales</taxon>
        <taxon>Acidobacteriaceae</taxon>
        <taxon>Acidisarcina</taxon>
    </lineage>
</organism>
<keyword evidence="1" id="KW-0560">Oxidoreductase</keyword>
<keyword evidence="2" id="KW-1185">Reference proteome</keyword>
<accession>A0A2Z5G6S7</accession>
<dbReference type="EMBL" id="CP030840">
    <property type="protein sequence ID" value="AXC14973.1"/>
    <property type="molecule type" value="Genomic_DNA"/>
</dbReference>
<protein>
    <submittedName>
        <fullName evidence="1">Ubiquinone biosynthesis monooxygenase UbiF/COQ7</fullName>
    </submittedName>
</protein>